<name>A0A939E2R8_9CORY</name>
<evidence type="ECO:0000313" key="3">
    <source>
        <dbReference type="Proteomes" id="UP000664332"/>
    </source>
</evidence>
<feature type="transmembrane region" description="Helical" evidence="1">
    <location>
        <begin position="279"/>
        <end position="300"/>
    </location>
</feature>
<protein>
    <submittedName>
        <fullName evidence="2">Uncharacterized protein</fullName>
    </submittedName>
</protein>
<gene>
    <name evidence="2" type="ORF">JZY06_07080</name>
</gene>
<accession>A0A939E2R8</accession>
<sequence>MTAKLEGHRQRPAKVQPGVRRALRHIMARPSAPEAIRVVTNFATAAVFFATTYLWVGTSPWRWVVMVAAAAVLSVTVAATWETYLDNRQPVAMSLSISPTAWAETARRITLAQTAVWTITFAALAYITGQPLPLLAFTASALTLWTVWKTIHGENIAPGKINPGPKQAQPVKAESFVQLSTPSPSPLTFGIFFGVMAVIVVLMGVQRSVIVPAIMCIVLSSDMVTSTYREWLAFGGTRKKHFSATVRRYLQLVVITPVAVAPAVLWANHRTPEVFTMPLWTIFMLLAFYGLVAAASAVAATYGRARAGKRSWRTAGWVFAAACAYTFAVDSSPTSIWLPPLVAVIASAIVITVAAIDARRIMPG</sequence>
<feature type="transmembrane region" description="Helical" evidence="1">
    <location>
        <begin position="186"/>
        <end position="203"/>
    </location>
</feature>
<feature type="transmembrane region" description="Helical" evidence="1">
    <location>
        <begin position="61"/>
        <end position="85"/>
    </location>
</feature>
<feature type="transmembrane region" description="Helical" evidence="1">
    <location>
        <begin position="35"/>
        <end position="55"/>
    </location>
</feature>
<comment type="caution">
    <text evidence="2">The sequence shown here is derived from an EMBL/GenBank/DDBJ whole genome shotgun (WGS) entry which is preliminary data.</text>
</comment>
<feature type="transmembrane region" description="Helical" evidence="1">
    <location>
        <begin position="249"/>
        <end position="267"/>
    </location>
</feature>
<organism evidence="2 3">
    <name type="scientific">Corynebacterium mendelii</name>
    <dbReference type="NCBI Taxonomy" id="2765362"/>
    <lineage>
        <taxon>Bacteria</taxon>
        <taxon>Bacillati</taxon>
        <taxon>Actinomycetota</taxon>
        <taxon>Actinomycetes</taxon>
        <taxon>Mycobacteriales</taxon>
        <taxon>Corynebacteriaceae</taxon>
        <taxon>Corynebacterium</taxon>
    </lineage>
</organism>
<keyword evidence="1" id="KW-0472">Membrane</keyword>
<feature type="transmembrane region" description="Helical" evidence="1">
    <location>
        <begin position="312"/>
        <end position="329"/>
    </location>
</feature>
<dbReference type="AlphaFoldDB" id="A0A939E2R8"/>
<proteinExistence type="predicted"/>
<keyword evidence="3" id="KW-1185">Reference proteome</keyword>
<evidence type="ECO:0000256" key="1">
    <source>
        <dbReference type="SAM" id="Phobius"/>
    </source>
</evidence>
<dbReference type="Proteomes" id="UP000664332">
    <property type="component" value="Unassembled WGS sequence"/>
</dbReference>
<reference evidence="2" key="1">
    <citation type="submission" date="2021-03" db="EMBL/GenBank/DDBJ databases">
        <authorList>
            <person name="Sun Q."/>
        </authorList>
    </citation>
    <scope>NUCLEOTIDE SEQUENCE</scope>
    <source>
        <strain evidence="2">CCM 8862</strain>
    </source>
</reference>
<dbReference type="EMBL" id="JAFLEQ010000011">
    <property type="protein sequence ID" value="MBN9644372.1"/>
    <property type="molecule type" value="Genomic_DNA"/>
</dbReference>
<keyword evidence="1" id="KW-0812">Transmembrane</keyword>
<keyword evidence="1" id="KW-1133">Transmembrane helix</keyword>
<feature type="transmembrane region" description="Helical" evidence="1">
    <location>
        <begin position="106"/>
        <end position="127"/>
    </location>
</feature>
<feature type="transmembrane region" description="Helical" evidence="1">
    <location>
        <begin position="335"/>
        <end position="356"/>
    </location>
</feature>
<evidence type="ECO:0000313" key="2">
    <source>
        <dbReference type="EMBL" id="MBN9644372.1"/>
    </source>
</evidence>
<dbReference type="RefSeq" id="WP_207278857.1">
    <property type="nucleotide sequence ID" value="NZ_JAFLEQ010000011.1"/>
</dbReference>